<evidence type="ECO:0000256" key="2">
    <source>
        <dbReference type="SAM" id="Phobius"/>
    </source>
</evidence>
<keyword evidence="2" id="KW-1133">Transmembrane helix</keyword>
<name>A0A7C4LKX8_9PLAN</name>
<sequence>MPDAATELETTADLGGRTAEPLASDSQSPEDLAGARALDESRLRSVLAGLAALVGIAVVGLALIAGIVVWAARLRRLNRLPPVTKDAANEFWFLRPPKPPVSETGPEQRPDSRRN</sequence>
<feature type="region of interest" description="Disordered" evidence="1">
    <location>
        <begin position="95"/>
        <end position="115"/>
    </location>
</feature>
<dbReference type="AlphaFoldDB" id="A0A7C4LKX8"/>
<organism evidence="3">
    <name type="scientific">Schlesneria paludicola</name>
    <dbReference type="NCBI Taxonomy" id="360056"/>
    <lineage>
        <taxon>Bacteria</taxon>
        <taxon>Pseudomonadati</taxon>
        <taxon>Planctomycetota</taxon>
        <taxon>Planctomycetia</taxon>
        <taxon>Planctomycetales</taxon>
        <taxon>Planctomycetaceae</taxon>
        <taxon>Schlesneria</taxon>
    </lineage>
</organism>
<accession>A0A7C4LKX8</accession>
<evidence type="ECO:0000313" key="3">
    <source>
        <dbReference type="EMBL" id="HGT39156.1"/>
    </source>
</evidence>
<protein>
    <submittedName>
        <fullName evidence="3">Uncharacterized protein</fullName>
    </submittedName>
</protein>
<keyword evidence="2" id="KW-0472">Membrane</keyword>
<dbReference type="EMBL" id="DSVQ01000012">
    <property type="protein sequence ID" value="HGT39156.1"/>
    <property type="molecule type" value="Genomic_DNA"/>
</dbReference>
<proteinExistence type="predicted"/>
<gene>
    <name evidence="3" type="ORF">ENS64_07815</name>
</gene>
<comment type="caution">
    <text evidence="3">The sequence shown here is derived from an EMBL/GenBank/DDBJ whole genome shotgun (WGS) entry which is preliminary data.</text>
</comment>
<feature type="compositionally biased region" description="Basic and acidic residues" evidence="1">
    <location>
        <begin position="106"/>
        <end position="115"/>
    </location>
</feature>
<feature type="region of interest" description="Disordered" evidence="1">
    <location>
        <begin position="1"/>
        <end position="34"/>
    </location>
</feature>
<keyword evidence="2" id="KW-0812">Transmembrane</keyword>
<reference evidence="3" key="1">
    <citation type="journal article" date="2020" name="mSystems">
        <title>Genome- and Community-Level Interaction Insights into Carbon Utilization and Element Cycling Functions of Hydrothermarchaeota in Hydrothermal Sediment.</title>
        <authorList>
            <person name="Zhou Z."/>
            <person name="Liu Y."/>
            <person name="Xu W."/>
            <person name="Pan J."/>
            <person name="Luo Z.H."/>
            <person name="Li M."/>
        </authorList>
    </citation>
    <scope>NUCLEOTIDE SEQUENCE [LARGE SCALE GENOMIC DNA]</scope>
    <source>
        <strain evidence="3">SpSt-508</strain>
    </source>
</reference>
<feature type="transmembrane region" description="Helical" evidence="2">
    <location>
        <begin position="46"/>
        <end position="72"/>
    </location>
</feature>
<evidence type="ECO:0000256" key="1">
    <source>
        <dbReference type="SAM" id="MobiDB-lite"/>
    </source>
</evidence>